<dbReference type="InterPro" id="IPR045569">
    <property type="entry name" value="Metalloprtase-TldD/E_C"/>
</dbReference>
<gene>
    <name evidence="8" type="ORF">HA332_04235</name>
</gene>
<sequence>MDLLKKAEELGATFADLRIMKIKELSLTVTEDRELITTNGIDQGFSLRVLYRGNWGYKSSTGEIGYDDVKDAINVSYGDEKTNIIYMPPKKDNVDIKIKYDFNKLIKEKFNDLRKIRESVFSLSDRIKSVNIRYYESHFEKEYYSTEDREIKQKYVISGFSIVAVARENDIVASAYVSKSTFQGYPLEVFDINDILQTLKIRIEGQLKGKPPKADKYPVVLAPEVVGVFAHEAIGHLAEADLAINGILYELRGKQIAPEFLNIVDSPIVDYPMGIGVTIYDDDGIEGRDVHIIKNGAVNEFLTDRFYSSYLGQKPTGNARAEDFRNPIIIRMRNTYISPGSYSYDEMIKEVKQGILLVSPRGGQTSPDGTFQFGIQEAYKIENGEVKEPLRNVGISGYTIETLRDIKAISKEFNVSPGYCGKDGQSVPVGVGGPYVLVENMKVGGIIE</sequence>
<dbReference type="InterPro" id="IPR025502">
    <property type="entry name" value="TldD"/>
</dbReference>
<dbReference type="InterPro" id="IPR035068">
    <property type="entry name" value="TldD/PmbA_N"/>
</dbReference>
<keyword evidence="2" id="KW-0645">Protease</keyword>
<dbReference type="RefSeq" id="WP_010979571.1">
    <property type="nucleotide sequence ID" value="NZ_BAABQO010000003.1"/>
</dbReference>
<evidence type="ECO:0000256" key="1">
    <source>
        <dbReference type="ARBA" id="ARBA00005836"/>
    </source>
</evidence>
<dbReference type="InterPro" id="IPR045570">
    <property type="entry name" value="Metalloprtase-TldD/E_cen_dom"/>
</dbReference>
<comment type="similarity">
    <text evidence="1">Belongs to the peptidase U62 family.</text>
</comment>
<dbReference type="Pfam" id="PF19289">
    <property type="entry name" value="PmbA_TldD_3rd"/>
    <property type="match status" value="1"/>
</dbReference>
<dbReference type="GO" id="GO:0006508">
    <property type="term" value="P:proteolysis"/>
    <property type="evidence" value="ECO:0007669"/>
    <property type="project" value="UniProtKB-KW"/>
</dbReference>
<feature type="domain" description="Metalloprotease TldD/E C-terminal" evidence="6">
    <location>
        <begin position="215"/>
        <end position="445"/>
    </location>
</feature>
<feature type="domain" description="Metalloprotease TldD/E N-terminal" evidence="5">
    <location>
        <begin position="15"/>
        <end position="74"/>
    </location>
</feature>
<dbReference type="Gene3D" id="3.30.2290.10">
    <property type="entry name" value="PmbA/TldD superfamily"/>
    <property type="match status" value="1"/>
</dbReference>
<accession>A0A832TNM6</accession>
<comment type="caution">
    <text evidence="8">The sequence shown here is derived from an EMBL/GenBank/DDBJ whole genome shotgun (WGS) entry which is preliminary data.</text>
</comment>
<evidence type="ECO:0000313" key="9">
    <source>
        <dbReference type="Proteomes" id="UP000646844"/>
    </source>
</evidence>
<dbReference type="InterPro" id="IPR036059">
    <property type="entry name" value="TldD/PmbA_sf"/>
</dbReference>
<dbReference type="OMA" id="MLYADYV"/>
<organism evidence="8 9">
    <name type="scientific">Sulfurisphaera tokodaii</name>
    <dbReference type="NCBI Taxonomy" id="111955"/>
    <lineage>
        <taxon>Archaea</taxon>
        <taxon>Thermoproteota</taxon>
        <taxon>Thermoprotei</taxon>
        <taxon>Sulfolobales</taxon>
        <taxon>Sulfolobaceae</taxon>
        <taxon>Sulfurisphaera</taxon>
    </lineage>
</organism>
<evidence type="ECO:0000259" key="7">
    <source>
        <dbReference type="Pfam" id="PF19290"/>
    </source>
</evidence>
<keyword evidence="3" id="KW-0378">Hydrolase</keyword>
<evidence type="ECO:0000259" key="6">
    <source>
        <dbReference type="Pfam" id="PF19289"/>
    </source>
</evidence>
<dbReference type="GO" id="GO:0005829">
    <property type="term" value="C:cytosol"/>
    <property type="evidence" value="ECO:0007669"/>
    <property type="project" value="TreeGrafter"/>
</dbReference>
<dbReference type="EMBL" id="DUJO01000019">
    <property type="protein sequence ID" value="HII73589.1"/>
    <property type="molecule type" value="Genomic_DNA"/>
</dbReference>
<reference evidence="8" key="1">
    <citation type="journal article" date="2020" name="bioRxiv">
        <title>A rank-normalized archaeal taxonomy based on genome phylogeny resolves widespread incomplete and uneven classifications.</title>
        <authorList>
            <person name="Rinke C."/>
            <person name="Chuvochina M."/>
            <person name="Mussig A.J."/>
            <person name="Chaumeil P.-A."/>
            <person name="Waite D.W."/>
            <person name="Whitman W.B."/>
            <person name="Parks D.H."/>
            <person name="Hugenholtz P."/>
        </authorList>
    </citation>
    <scope>NUCLEOTIDE SEQUENCE</scope>
    <source>
        <strain evidence="8">UBA8838</strain>
    </source>
</reference>
<dbReference type="AlphaFoldDB" id="A0A832TNM6"/>
<evidence type="ECO:0000256" key="3">
    <source>
        <dbReference type="ARBA" id="ARBA00022801"/>
    </source>
</evidence>
<dbReference type="SUPFAM" id="SSF111283">
    <property type="entry name" value="Putative modulator of DNA gyrase, PmbA/TldD"/>
    <property type="match status" value="1"/>
</dbReference>
<dbReference type="InterPro" id="IPR002510">
    <property type="entry name" value="Metalloprtase-TldD/E_N"/>
</dbReference>
<evidence type="ECO:0000313" key="8">
    <source>
        <dbReference type="EMBL" id="HII73589.1"/>
    </source>
</evidence>
<feature type="domain" description="Metalloprotease TldD/E central" evidence="7">
    <location>
        <begin position="106"/>
        <end position="185"/>
    </location>
</feature>
<dbReference type="Pfam" id="PF19290">
    <property type="entry name" value="PmbA_TldD_2nd"/>
    <property type="match status" value="1"/>
</dbReference>
<keyword evidence="4" id="KW-0482">Metalloprotease</keyword>
<dbReference type="GeneID" id="1459557"/>
<evidence type="ECO:0000256" key="4">
    <source>
        <dbReference type="ARBA" id="ARBA00023049"/>
    </source>
</evidence>
<dbReference type="Proteomes" id="UP000646844">
    <property type="component" value="Unassembled WGS sequence"/>
</dbReference>
<proteinExistence type="inferred from homology"/>
<evidence type="ECO:0000256" key="2">
    <source>
        <dbReference type="ARBA" id="ARBA00022670"/>
    </source>
</evidence>
<dbReference type="InterPro" id="IPR051463">
    <property type="entry name" value="Peptidase_U62_metallo"/>
</dbReference>
<evidence type="ECO:0000259" key="5">
    <source>
        <dbReference type="Pfam" id="PF01523"/>
    </source>
</evidence>
<dbReference type="InterPro" id="IPR053642">
    <property type="entry name" value="Zinc_metalloprotease_TldD"/>
</dbReference>
<dbReference type="PIRSF" id="PIRSF004919">
    <property type="entry name" value="TldD"/>
    <property type="match status" value="1"/>
</dbReference>
<name>A0A832TNM6_9CREN</name>
<dbReference type="PANTHER" id="PTHR30624">
    <property type="entry name" value="UNCHARACTERIZED PROTEIN TLDD AND PMBA"/>
    <property type="match status" value="1"/>
</dbReference>
<dbReference type="Pfam" id="PF01523">
    <property type="entry name" value="PmbA_TldD_1st"/>
    <property type="match status" value="1"/>
</dbReference>
<protein>
    <submittedName>
        <fullName evidence="8">TldD/PmbA family protein</fullName>
    </submittedName>
</protein>
<dbReference type="PANTHER" id="PTHR30624:SF0">
    <property type="entry name" value="METALLOPROTEASE SLR0863"/>
    <property type="match status" value="1"/>
</dbReference>
<dbReference type="GO" id="GO:0008237">
    <property type="term" value="F:metallopeptidase activity"/>
    <property type="evidence" value="ECO:0007669"/>
    <property type="project" value="UniProtKB-KW"/>
</dbReference>
<dbReference type="NCBIfam" id="NF040952">
    <property type="entry name" value="Arch_mtprotase_TldD"/>
    <property type="match status" value="1"/>
</dbReference>